<keyword evidence="3" id="KW-0808">Transferase</keyword>
<dbReference type="InterPro" id="IPR025202">
    <property type="entry name" value="PLD-like_dom"/>
</dbReference>
<protein>
    <submittedName>
        <fullName evidence="3">Cardiolipin synthase</fullName>
        <ecNumber evidence="3">2.7.8.-</ecNumber>
    </submittedName>
</protein>
<dbReference type="SMART" id="SM00155">
    <property type="entry name" value="PLDc"/>
    <property type="match status" value="2"/>
</dbReference>
<dbReference type="RefSeq" id="WP_209904055.1">
    <property type="nucleotide sequence ID" value="NZ_BAAAJW010000012.1"/>
</dbReference>
<dbReference type="CDD" id="cd09112">
    <property type="entry name" value="PLDc_CLS_2"/>
    <property type="match status" value="1"/>
</dbReference>
<dbReference type="PANTHER" id="PTHR21248:SF22">
    <property type="entry name" value="PHOSPHOLIPASE D"/>
    <property type="match status" value="1"/>
</dbReference>
<organism evidence="3 4">
    <name type="scientific">Brachybacterium sacelli</name>
    <dbReference type="NCBI Taxonomy" id="173364"/>
    <lineage>
        <taxon>Bacteria</taxon>
        <taxon>Bacillati</taxon>
        <taxon>Actinomycetota</taxon>
        <taxon>Actinomycetes</taxon>
        <taxon>Micrococcales</taxon>
        <taxon>Dermabacteraceae</taxon>
        <taxon>Brachybacterium</taxon>
    </lineage>
</organism>
<proteinExistence type="predicted"/>
<reference evidence="3 4" key="1">
    <citation type="submission" date="2021-03" db="EMBL/GenBank/DDBJ databases">
        <title>Sequencing the genomes of 1000 actinobacteria strains.</title>
        <authorList>
            <person name="Klenk H.-P."/>
        </authorList>
    </citation>
    <scope>NUCLEOTIDE SEQUENCE [LARGE SCALE GENOMIC DNA]</scope>
    <source>
        <strain evidence="3 4">DSM 14566</strain>
    </source>
</reference>
<evidence type="ECO:0000313" key="4">
    <source>
        <dbReference type="Proteomes" id="UP001519290"/>
    </source>
</evidence>
<dbReference type="InterPro" id="IPR001736">
    <property type="entry name" value="PLipase_D/transphosphatidylase"/>
</dbReference>
<name>A0ABS4X4G5_9MICO</name>
<feature type="domain" description="PLD phosphodiesterase" evidence="2">
    <location>
        <begin position="333"/>
        <end position="360"/>
    </location>
</feature>
<keyword evidence="1" id="KW-0472">Membrane</keyword>
<keyword evidence="1" id="KW-0812">Transmembrane</keyword>
<dbReference type="PROSITE" id="PS50035">
    <property type="entry name" value="PLD"/>
    <property type="match status" value="2"/>
</dbReference>
<evidence type="ECO:0000313" key="3">
    <source>
        <dbReference type="EMBL" id="MBP2383352.1"/>
    </source>
</evidence>
<feature type="domain" description="PLD phosphodiesterase" evidence="2">
    <location>
        <begin position="166"/>
        <end position="193"/>
    </location>
</feature>
<gene>
    <name evidence="3" type="ORF">JOF43_003341</name>
</gene>
<accession>A0ABS4X4G5</accession>
<dbReference type="SUPFAM" id="SSF56024">
    <property type="entry name" value="Phospholipase D/nuclease"/>
    <property type="match status" value="2"/>
</dbReference>
<dbReference type="GO" id="GO:0016740">
    <property type="term" value="F:transferase activity"/>
    <property type="evidence" value="ECO:0007669"/>
    <property type="project" value="UniProtKB-KW"/>
</dbReference>
<dbReference type="EC" id="2.7.8.-" evidence="3"/>
<sequence length="420" mass="47046">MTKPRSALLADGRRILVRSAATAAGALVGAQALVIATLVVVDGVKERGRKVRGAPRPGTFHAQVEQSQLSIYTSGATLYDDMIEAIDSARTSIQMETFIWKGDEVGQRFMDALNGAAERGVEVHVIYDGFANLVVRRSFYRQFSERIHVWRMPLVRRKFWKGIIRLSGLNHSKIMVVDHHIGFVGGYNIGAPYALRWRDTHLREIGPAVWELRNAIAQVWNEGREADDQIAWVPPRSGDPEVRVAANLPVQLVYPIRGTYLAAIERARSHIFITTPYFVPDQQILAALVKAAQRGVDVRVMLPEESNHIVADWVSRGFYGQMLDAGITILLYRAAMIHAKTATIDGRWSTVGTANIDRLSLSFNYETNVEIIDPGFAAQIEKIYKADSEHCEMLTSPDWRDRHPMARLAEVILSPLRSLL</sequence>
<comment type="caution">
    <text evidence="3">The sequence shown here is derived from an EMBL/GenBank/DDBJ whole genome shotgun (WGS) entry which is preliminary data.</text>
</comment>
<dbReference type="Pfam" id="PF13091">
    <property type="entry name" value="PLDc_2"/>
    <property type="match status" value="2"/>
</dbReference>
<dbReference type="Proteomes" id="UP001519290">
    <property type="component" value="Unassembled WGS sequence"/>
</dbReference>
<keyword evidence="1" id="KW-1133">Transmembrane helix</keyword>
<keyword evidence="4" id="KW-1185">Reference proteome</keyword>
<dbReference type="PANTHER" id="PTHR21248">
    <property type="entry name" value="CARDIOLIPIN SYNTHASE"/>
    <property type="match status" value="1"/>
</dbReference>
<evidence type="ECO:0000256" key="1">
    <source>
        <dbReference type="SAM" id="Phobius"/>
    </source>
</evidence>
<dbReference type="CDD" id="cd09110">
    <property type="entry name" value="PLDc_CLS_1"/>
    <property type="match status" value="1"/>
</dbReference>
<dbReference type="EMBL" id="JAGIOD010000002">
    <property type="protein sequence ID" value="MBP2383352.1"/>
    <property type="molecule type" value="Genomic_DNA"/>
</dbReference>
<evidence type="ECO:0000259" key="2">
    <source>
        <dbReference type="PROSITE" id="PS50035"/>
    </source>
</evidence>
<feature type="transmembrane region" description="Helical" evidence="1">
    <location>
        <begin position="20"/>
        <end position="41"/>
    </location>
</feature>
<dbReference type="Gene3D" id="3.30.870.10">
    <property type="entry name" value="Endonuclease Chain A"/>
    <property type="match status" value="2"/>
</dbReference>